<evidence type="ECO:0000313" key="2">
    <source>
        <dbReference type="EMBL" id="PJC68166.1"/>
    </source>
</evidence>
<dbReference type="GO" id="GO:0003676">
    <property type="term" value="F:nucleic acid binding"/>
    <property type="evidence" value="ECO:0007669"/>
    <property type="project" value="InterPro"/>
</dbReference>
<dbReference type="EMBL" id="PFQS01000118">
    <property type="protein sequence ID" value="PJC68166.1"/>
    <property type="molecule type" value="Genomic_DNA"/>
</dbReference>
<gene>
    <name evidence="2" type="ORF">CO015_04910</name>
</gene>
<accession>A0A2M8G5P9</accession>
<dbReference type="Pfam" id="PF02021">
    <property type="entry name" value="UPF0102"/>
    <property type="match status" value="1"/>
</dbReference>
<comment type="caution">
    <text evidence="2">The sequence shown here is derived from an EMBL/GenBank/DDBJ whole genome shotgun (WGS) entry which is preliminary data.</text>
</comment>
<reference evidence="3" key="1">
    <citation type="submission" date="2017-09" db="EMBL/GenBank/DDBJ databases">
        <title>Depth-based differentiation of microbial function through sediment-hosted aquifers and enrichment of novel symbionts in the deep terrestrial subsurface.</title>
        <authorList>
            <person name="Probst A.J."/>
            <person name="Ladd B."/>
            <person name="Jarett J.K."/>
            <person name="Geller-Mcgrath D.E."/>
            <person name="Sieber C.M.K."/>
            <person name="Emerson J.B."/>
            <person name="Anantharaman K."/>
            <person name="Thomas B.C."/>
            <person name="Malmstrom R."/>
            <person name="Stieglmeier M."/>
            <person name="Klingl A."/>
            <person name="Woyke T."/>
            <person name="Ryan C.M."/>
            <person name="Banfield J.F."/>
        </authorList>
    </citation>
    <scope>NUCLEOTIDE SEQUENCE [LARGE SCALE GENOMIC DNA]</scope>
</reference>
<organism evidence="2 3">
    <name type="scientific">candidate division WWE3 bacterium CG_4_8_14_3_um_filter_42_11</name>
    <dbReference type="NCBI Taxonomy" id="1975076"/>
    <lineage>
        <taxon>Bacteria</taxon>
        <taxon>Katanobacteria</taxon>
    </lineage>
</organism>
<dbReference type="InterPro" id="IPR011335">
    <property type="entry name" value="Restrct_endonuc-II-like"/>
</dbReference>
<evidence type="ECO:0000256" key="1">
    <source>
        <dbReference type="ARBA" id="ARBA00006738"/>
    </source>
</evidence>
<dbReference type="HAMAP" id="MF_00048">
    <property type="entry name" value="UPF0102"/>
    <property type="match status" value="1"/>
</dbReference>
<protein>
    <submittedName>
        <fullName evidence="2">YraN family protein</fullName>
    </submittedName>
</protein>
<dbReference type="AlphaFoldDB" id="A0A2M8G5P9"/>
<name>A0A2M8G5P9_UNCKA</name>
<dbReference type="CDD" id="cd20736">
    <property type="entry name" value="PoNe_Nuclease"/>
    <property type="match status" value="1"/>
</dbReference>
<dbReference type="SUPFAM" id="SSF52980">
    <property type="entry name" value="Restriction endonuclease-like"/>
    <property type="match status" value="1"/>
</dbReference>
<dbReference type="Gene3D" id="3.40.1350.10">
    <property type="match status" value="1"/>
</dbReference>
<dbReference type="PANTHER" id="PTHR34039:SF1">
    <property type="entry name" value="UPF0102 PROTEIN YRAN"/>
    <property type="match status" value="1"/>
</dbReference>
<dbReference type="InterPro" id="IPR003509">
    <property type="entry name" value="UPF0102_YraN-like"/>
</dbReference>
<comment type="similarity">
    <text evidence="1">Belongs to the UPF0102 family.</text>
</comment>
<dbReference type="InterPro" id="IPR011856">
    <property type="entry name" value="tRNA_endonuc-like_dom_sf"/>
</dbReference>
<proteinExistence type="inferred from homology"/>
<sequence length="108" mass="12527">MQEDIMNRKVLGALGEEKAKHYFQKKGYTVVSQNYQLHHGEIDLIVRAKKQLIFVEVKTRVSGQFGLPEESITYKKAKSLMRSVKYYLSRGNFEGFSWQIDLVAINLD</sequence>
<dbReference type="PANTHER" id="PTHR34039">
    <property type="entry name" value="UPF0102 PROTEIN YRAN"/>
    <property type="match status" value="1"/>
</dbReference>
<dbReference type="NCBIfam" id="NF009150">
    <property type="entry name" value="PRK12497.1-3"/>
    <property type="match status" value="1"/>
</dbReference>
<evidence type="ECO:0000313" key="3">
    <source>
        <dbReference type="Proteomes" id="UP000229438"/>
    </source>
</evidence>
<feature type="non-terminal residue" evidence="2">
    <location>
        <position position="108"/>
    </location>
</feature>
<dbReference type="Proteomes" id="UP000229438">
    <property type="component" value="Unassembled WGS sequence"/>
</dbReference>